<dbReference type="Pfam" id="PF05226">
    <property type="entry name" value="CHASE2"/>
    <property type="match status" value="1"/>
</dbReference>
<dbReference type="Pfam" id="PF00211">
    <property type="entry name" value="Guanylate_cyc"/>
    <property type="match status" value="1"/>
</dbReference>
<evidence type="ECO:0000313" key="4">
    <source>
        <dbReference type="Proteomes" id="UP000294547"/>
    </source>
</evidence>
<dbReference type="CDD" id="cd07302">
    <property type="entry name" value="CHD"/>
    <property type="match status" value="1"/>
</dbReference>
<dbReference type="SMART" id="SM01080">
    <property type="entry name" value="CHASE2"/>
    <property type="match status" value="1"/>
</dbReference>
<dbReference type="Proteomes" id="UP000294547">
    <property type="component" value="Unassembled WGS sequence"/>
</dbReference>
<organism evidence="3 4">
    <name type="scientific">Oharaeibacter diazotrophicus</name>
    <dbReference type="NCBI Taxonomy" id="1920512"/>
    <lineage>
        <taxon>Bacteria</taxon>
        <taxon>Pseudomonadati</taxon>
        <taxon>Pseudomonadota</taxon>
        <taxon>Alphaproteobacteria</taxon>
        <taxon>Hyphomicrobiales</taxon>
        <taxon>Pleomorphomonadaceae</taxon>
        <taxon>Oharaeibacter</taxon>
    </lineage>
</organism>
<feature type="transmembrane region" description="Helical" evidence="1">
    <location>
        <begin position="314"/>
        <end position="334"/>
    </location>
</feature>
<dbReference type="InterPro" id="IPR050697">
    <property type="entry name" value="Adenylyl/Guanylyl_Cyclase_3/4"/>
</dbReference>
<name>A0A4R6RK40_9HYPH</name>
<dbReference type="OrthoDB" id="9789782at2"/>
<dbReference type="SMART" id="SM00044">
    <property type="entry name" value="CYCc"/>
    <property type="match status" value="1"/>
</dbReference>
<dbReference type="GO" id="GO:0004016">
    <property type="term" value="F:adenylate cyclase activity"/>
    <property type="evidence" value="ECO:0007669"/>
    <property type="project" value="UniProtKB-ARBA"/>
</dbReference>
<dbReference type="PROSITE" id="PS50125">
    <property type="entry name" value="GUANYLATE_CYCLASE_2"/>
    <property type="match status" value="1"/>
</dbReference>
<comment type="caution">
    <text evidence="3">The sequence shown here is derived from an EMBL/GenBank/DDBJ whole genome shotgun (WGS) entry which is preliminary data.</text>
</comment>
<evidence type="ECO:0000256" key="1">
    <source>
        <dbReference type="SAM" id="Phobius"/>
    </source>
</evidence>
<evidence type="ECO:0000259" key="2">
    <source>
        <dbReference type="PROSITE" id="PS50125"/>
    </source>
</evidence>
<dbReference type="GO" id="GO:0035556">
    <property type="term" value="P:intracellular signal transduction"/>
    <property type="evidence" value="ECO:0007669"/>
    <property type="project" value="InterPro"/>
</dbReference>
<sequence>MAALAGPRRRSALVATLVAVTTAAVVAVSASGPFHLLDARLVDFAATLRPAAPSPDVVIVAIDEPSFADVGDQWPWPRALHGRLVRALRTAGARAIGFDVVFAEASNDRDDEAFAAALEPDVVLGADESVVETPQADQILRTEPLQTLTAAGARSGLVSVMLDGDGVLRRVPPFADGFARRLLEAAGERPAATAPGDLIAPVGPARTYRTVSYYQALDPAGTLPPGTFRDAIVLVGLSLQAVPDVKASGTDAFATPFTPRTGRLVPGVEVQAAILDTLRLDRAITATPASLGVVLTALAALLAGLSVRGGTHPAAIVGGAAFTAAMVAGAGLLLAFRHVWVSPVCPALAFTTVLTVQGIADFAAERRLRRDIVRAFRQYLAPELVERLAAEPAALRLGGERRELTVLFCDLRGFTGIAERLKDEPERLTQLVNRVLDPLSDEILKRGGTIDKYMGDCVMAFWNAPLEEPDHAGRAVEAALAMVEAVARLSAAIEREPDGTGRPIGPLAVGVGVNTGEAVVGNMGSSARFDYTALGDTVNTAARLQTLTRRYDVPILVGDATRAALGERFAFTAVDSVVPRGRSEPEAVWAVTRSGVAEATHGG</sequence>
<feature type="domain" description="Guanylate cyclase" evidence="2">
    <location>
        <begin position="405"/>
        <end position="545"/>
    </location>
</feature>
<evidence type="ECO:0000313" key="3">
    <source>
        <dbReference type="EMBL" id="TDP86287.1"/>
    </source>
</evidence>
<keyword evidence="4" id="KW-1185">Reference proteome</keyword>
<reference evidence="3 4" key="1">
    <citation type="submission" date="2019-03" db="EMBL/GenBank/DDBJ databases">
        <title>Genomic Encyclopedia of Type Strains, Phase IV (KMG-IV): sequencing the most valuable type-strain genomes for metagenomic binning, comparative biology and taxonomic classification.</title>
        <authorList>
            <person name="Goeker M."/>
        </authorList>
    </citation>
    <scope>NUCLEOTIDE SEQUENCE [LARGE SCALE GENOMIC DNA]</scope>
    <source>
        <strain evidence="3 4">DSM 102969</strain>
    </source>
</reference>
<dbReference type="RefSeq" id="WP_126537488.1">
    <property type="nucleotide sequence ID" value="NZ_BSPM01000008.1"/>
</dbReference>
<gene>
    <name evidence="3" type="ORF">EDD54_0157</name>
</gene>
<dbReference type="InterPro" id="IPR001054">
    <property type="entry name" value="A/G_cyclase"/>
</dbReference>
<feature type="transmembrane region" description="Helical" evidence="1">
    <location>
        <begin position="289"/>
        <end position="307"/>
    </location>
</feature>
<keyword evidence="1" id="KW-0472">Membrane</keyword>
<dbReference type="InterPro" id="IPR029787">
    <property type="entry name" value="Nucleotide_cyclase"/>
</dbReference>
<dbReference type="AlphaFoldDB" id="A0A4R6RK40"/>
<dbReference type="PANTHER" id="PTHR43081">
    <property type="entry name" value="ADENYLATE CYCLASE, TERMINAL-DIFFERENTIATION SPECIFIC-RELATED"/>
    <property type="match status" value="1"/>
</dbReference>
<dbReference type="Gene3D" id="3.30.70.1230">
    <property type="entry name" value="Nucleotide cyclase"/>
    <property type="match status" value="1"/>
</dbReference>
<protein>
    <submittedName>
        <fullName evidence="3">Adenylate cyclase</fullName>
    </submittedName>
</protein>
<keyword evidence="1" id="KW-1133">Transmembrane helix</keyword>
<accession>A0A4R6RK40</accession>
<dbReference type="InterPro" id="IPR007890">
    <property type="entry name" value="CHASE2"/>
</dbReference>
<dbReference type="PANTHER" id="PTHR43081:SF1">
    <property type="entry name" value="ADENYLATE CYCLASE, TERMINAL-DIFFERENTIATION SPECIFIC"/>
    <property type="match status" value="1"/>
</dbReference>
<keyword evidence="1" id="KW-0812">Transmembrane</keyword>
<dbReference type="SUPFAM" id="SSF55073">
    <property type="entry name" value="Nucleotide cyclase"/>
    <property type="match status" value="1"/>
</dbReference>
<dbReference type="EMBL" id="SNXY01000006">
    <property type="protein sequence ID" value="TDP86287.1"/>
    <property type="molecule type" value="Genomic_DNA"/>
</dbReference>
<dbReference type="GO" id="GO:0006171">
    <property type="term" value="P:cAMP biosynthetic process"/>
    <property type="evidence" value="ECO:0007669"/>
    <property type="project" value="TreeGrafter"/>
</dbReference>
<proteinExistence type="predicted"/>